<feature type="region of interest" description="Disordered" evidence="6">
    <location>
        <begin position="581"/>
        <end position="607"/>
    </location>
</feature>
<organism evidence="9 10">
    <name type="scientific">Heterostelium pallidum (strain ATCC 26659 / Pp 5 / PN500)</name>
    <name type="common">Cellular slime mold</name>
    <name type="synonym">Polysphondylium pallidum</name>
    <dbReference type="NCBI Taxonomy" id="670386"/>
    <lineage>
        <taxon>Eukaryota</taxon>
        <taxon>Amoebozoa</taxon>
        <taxon>Evosea</taxon>
        <taxon>Eumycetozoa</taxon>
        <taxon>Dictyostelia</taxon>
        <taxon>Acytosteliales</taxon>
        <taxon>Acytosteliaceae</taxon>
        <taxon>Heterostelium</taxon>
    </lineage>
</organism>
<dbReference type="OMA" id="KDDCAKK"/>
<comment type="subcellular location">
    <subcellularLocation>
        <location evidence="1">Cytoplasm</location>
    </subcellularLocation>
</comment>
<feature type="compositionally biased region" description="Gly residues" evidence="6">
    <location>
        <begin position="587"/>
        <end position="602"/>
    </location>
</feature>
<evidence type="ECO:0000259" key="8">
    <source>
        <dbReference type="PROSITE" id="PS50238"/>
    </source>
</evidence>
<dbReference type="PANTHER" id="PTHR23176:SF129">
    <property type="entry name" value="RHO GTPASE ACTIVATING PROTEIN AT 16F, ISOFORM E-RELATED"/>
    <property type="match status" value="1"/>
</dbReference>
<feature type="compositionally biased region" description="Acidic residues" evidence="6">
    <location>
        <begin position="32"/>
        <end position="49"/>
    </location>
</feature>
<dbReference type="SUPFAM" id="SSF50729">
    <property type="entry name" value="PH domain-like"/>
    <property type="match status" value="1"/>
</dbReference>
<keyword evidence="5" id="KW-0067">ATP-binding</keyword>
<dbReference type="GeneID" id="31358416"/>
<keyword evidence="2" id="KW-0343">GTPase activation</keyword>
<evidence type="ECO:0000256" key="2">
    <source>
        <dbReference type="ARBA" id="ARBA00022468"/>
    </source>
</evidence>
<dbReference type="InterPro" id="IPR050729">
    <property type="entry name" value="Rho-GAP"/>
</dbReference>
<dbReference type="RefSeq" id="XP_020435942.1">
    <property type="nucleotide sequence ID" value="XM_020573870.1"/>
</dbReference>
<dbReference type="InParanoid" id="D3B3C7"/>
<dbReference type="InterPro" id="IPR017441">
    <property type="entry name" value="Protein_kinase_ATP_BS"/>
</dbReference>
<keyword evidence="10" id="KW-1185">Reference proteome</keyword>
<dbReference type="InterPro" id="IPR000719">
    <property type="entry name" value="Prot_kinase_dom"/>
</dbReference>
<dbReference type="Gene3D" id="1.10.555.10">
    <property type="entry name" value="Rho GTPase activation protein"/>
    <property type="match status" value="1"/>
</dbReference>
<evidence type="ECO:0000259" key="7">
    <source>
        <dbReference type="PROSITE" id="PS50011"/>
    </source>
</evidence>
<evidence type="ECO:0000313" key="10">
    <source>
        <dbReference type="Proteomes" id="UP000001396"/>
    </source>
</evidence>
<dbReference type="AlphaFoldDB" id="D3B3C7"/>
<dbReference type="EMBL" id="ADBJ01000010">
    <property type="protein sequence ID" value="EFA83825.1"/>
    <property type="molecule type" value="Genomic_DNA"/>
</dbReference>
<feature type="region of interest" description="Disordered" evidence="6">
    <location>
        <begin position="29"/>
        <end position="103"/>
    </location>
</feature>
<feature type="domain" description="Rho-GAP" evidence="8">
    <location>
        <begin position="699"/>
        <end position="912"/>
    </location>
</feature>
<accession>D3B3C7</accession>
<name>D3B3C7_HETP5</name>
<dbReference type="PROSITE" id="PS50011">
    <property type="entry name" value="PROTEIN_KINASE_DOM"/>
    <property type="match status" value="1"/>
</dbReference>
<dbReference type="PROSITE" id="PS50238">
    <property type="entry name" value="RHOGAP"/>
    <property type="match status" value="1"/>
</dbReference>
<feature type="binding site" evidence="5">
    <location>
        <position position="251"/>
    </location>
    <ligand>
        <name>ATP</name>
        <dbReference type="ChEBI" id="CHEBI:30616"/>
    </ligand>
</feature>
<comment type="function">
    <text evidence="4">Rho GTPase-activating protein involved in the signal transduction pathway.</text>
</comment>
<protein>
    <submittedName>
        <fullName evidence="9">Uncharacterized protein</fullName>
    </submittedName>
</protein>
<dbReference type="PANTHER" id="PTHR23176">
    <property type="entry name" value="RHO/RAC/CDC GTPASE-ACTIVATING PROTEIN"/>
    <property type="match status" value="1"/>
</dbReference>
<evidence type="ECO:0000313" key="9">
    <source>
        <dbReference type="EMBL" id="EFA83825.1"/>
    </source>
</evidence>
<evidence type="ECO:0000256" key="6">
    <source>
        <dbReference type="SAM" id="MobiDB-lite"/>
    </source>
</evidence>
<evidence type="ECO:0000256" key="1">
    <source>
        <dbReference type="ARBA" id="ARBA00004496"/>
    </source>
</evidence>
<keyword evidence="5" id="KW-0547">Nucleotide-binding</keyword>
<dbReference type="InterPro" id="IPR011993">
    <property type="entry name" value="PH-like_dom_sf"/>
</dbReference>
<comment type="caution">
    <text evidence="9">The sequence shown here is derived from an EMBL/GenBank/DDBJ whole genome shotgun (WGS) entry which is preliminary data.</text>
</comment>
<reference evidence="9 10" key="1">
    <citation type="journal article" date="2011" name="Genome Res.">
        <title>Phylogeny-wide analysis of social amoeba genomes highlights ancient origins for complex intercellular communication.</title>
        <authorList>
            <person name="Heidel A.J."/>
            <person name="Lawal H.M."/>
            <person name="Felder M."/>
            <person name="Schilde C."/>
            <person name="Helps N.R."/>
            <person name="Tunggal B."/>
            <person name="Rivero F."/>
            <person name="John U."/>
            <person name="Schleicher M."/>
            <person name="Eichinger L."/>
            <person name="Platzer M."/>
            <person name="Noegel A.A."/>
            <person name="Schaap P."/>
            <person name="Gloeckner G."/>
        </authorList>
    </citation>
    <scope>NUCLEOTIDE SEQUENCE [LARGE SCALE GENOMIC DNA]</scope>
    <source>
        <strain evidence="10">ATCC 26659 / Pp 5 / PN500</strain>
    </source>
</reference>
<feature type="compositionally biased region" description="Low complexity" evidence="6">
    <location>
        <begin position="134"/>
        <end position="144"/>
    </location>
</feature>
<dbReference type="SMART" id="SM00324">
    <property type="entry name" value="RhoGAP"/>
    <property type="match status" value="1"/>
</dbReference>
<dbReference type="Pfam" id="PF00620">
    <property type="entry name" value="RhoGAP"/>
    <property type="match status" value="1"/>
</dbReference>
<dbReference type="GO" id="GO:0005737">
    <property type="term" value="C:cytoplasm"/>
    <property type="evidence" value="ECO:0007669"/>
    <property type="project" value="UniProtKB-SubCell"/>
</dbReference>
<feature type="region of interest" description="Disordered" evidence="6">
    <location>
        <begin position="665"/>
        <end position="686"/>
    </location>
</feature>
<feature type="region of interest" description="Disordered" evidence="6">
    <location>
        <begin position="116"/>
        <end position="194"/>
    </location>
</feature>
<dbReference type="GO" id="GO:0005524">
    <property type="term" value="F:ATP binding"/>
    <property type="evidence" value="ECO:0007669"/>
    <property type="project" value="UniProtKB-UniRule"/>
</dbReference>
<evidence type="ECO:0000256" key="4">
    <source>
        <dbReference type="ARBA" id="ARBA00037092"/>
    </source>
</evidence>
<dbReference type="SUPFAM" id="SSF48350">
    <property type="entry name" value="GTPase activation domain, GAP"/>
    <property type="match status" value="1"/>
</dbReference>
<evidence type="ECO:0000256" key="3">
    <source>
        <dbReference type="ARBA" id="ARBA00022490"/>
    </source>
</evidence>
<dbReference type="InterPro" id="IPR011009">
    <property type="entry name" value="Kinase-like_dom_sf"/>
</dbReference>
<gene>
    <name evidence="9" type="ORF">PPL_02893</name>
</gene>
<evidence type="ECO:0000256" key="5">
    <source>
        <dbReference type="PROSITE-ProRule" id="PRU10141"/>
    </source>
</evidence>
<feature type="domain" description="Protein kinase" evidence="7">
    <location>
        <begin position="222"/>
        <end position="532"/>
    </location>
</feature>
<dbReference type="FunCoup" id="D3B3C7">
    <property type="interactions" value="633"/>
</dbReference>
<dbReference type="GO" id="GO:0007165">
    <property type="term" value="P:signal transduction"/>
    <property type="evidence" value="ECO:0007669"/>
    <property type="project" value="InterPro"/>
</dbReference>
<dbReference type="Proteomes" id="UP000001396">
    <property type="component" value="Unassembled WGS sequence"/>
</dbReference>
<dbReference type="CDD" id="cd00159">
    <property type="entry name" value="RhoGAP"/>
    <property type="match status" value="1"/>
</dbReference>
<dbReference type="InterPro" id="IPR000198">
    <property type="entry name" value="RhoGAP_dom"/>
</dbReference>
<dbReference type="PROSITE" id="PS00107">
    <property type="entry name" value="PROTEIN_KINASE_ATP"/>
    <property type="match status" value="1"/>
</dbReference>
<dbReference type="Gene3D" id="1.10.510.10">
    <property type="entry name" value="Transferase(Phosphotransferase) domain 1"/>
    <property type="match status" value="2"/>
</dbReference>
<feature type="compositionally biased region" description="Low complexity" evidence="6">
    <location>
        <begin position="69"/>
        <end position="80"/>
    </location>
</feature>
<dbReference type="SMART" id="SM00220">
    <property type="entry name" value="S_TKc"/>
    <property type="match status" value="1"/>
</dbReference>
<sequence length="912" mass="100803">MEDTSVAADVPSTEDLSVLQAQVREFLQATNDENEYDYDDDQNDDELLDDSFNADHGGVSDEDDGQLTNNNNNSSNNNNNHEVDTPTAAGASSSSFESVAPGQKTLKRNRRKFAMPANGSDSALDHHSNYHPVSPSSTLTTTTSGNNHHPTFSPIGSSSVGNLSPSPNKTATPTSYPASPSISPNQSLSPASYNSKPTVSFSSLLYSPNSRNDEAPPTLGKFQLLHHIGNGYFGNTFSAASPDSSEYVVVKLIDLNRVTVTNQNIMRQEFEILKSLSNQSVVNYQTMIVDHNHLGIVQEFVENGSLSDIYKRLGAFPESLLVNPPFGKYSAMEALVHIIDDRVPVHIPDDASPELQSFLHLCFIRNAASRSSSEQLLKHPWLGFTGVQDAVAFSALLNQPPMKFQQNTRESAGKPRSENFSIDFLSQMESNEHDISQLNPVPHQSSADWAAMQPRHYSSIDKTLPPAKQIEQLHQMIDYNLEQTRQLKEISFDNLLNPTLAAPVTYQIGSKLWKKGQEKKALGTLKDNFIFFFKNDKSKEPLDVVYLNDKKSISVSSSQDSTKKKTFYICIGTLITSGEHDAESGNANGGSGSNGNGSGSGSGNAANSINSSSKDLISSMPTLLWCLLGFDNQKDMEAWLGVLEASVSWYERKPNEISKPILEKKHTKQKSVDRAKEESMSSTWKKESGGMKFPGVFGIKLDDVMARENPNAEIPSFVTKMVNFLERHIQEEGILRISGSSTEIQEMKAILDKGSNVEYPASRDTHAVAGLLKLYLRELPDLLVPTSLRIVSAEIIADRTMSEDEKISSVVELFKQIPKNEHNLLKHMIRFAKRVTEQSDHNKMVLANVTTCFAQSLKGLIPGLFTFCVQHYEQIFVSAPPTSPIKSSFNRLASNSPMNEFDYKNNNVHYLK</sequence>
<keyword evidence="3" id="KW-0963">Cytoplasm</keyword>
<dbReference type="Pfam" id="PF00069">
    <property type="entry name" value="Pkinase"/>
    <property type="match status" value="1"/>
</dbReference>
<proteinExistence type="predicted"/>
<dbReference type="InterPro" id="IPR008936">
    <property type="entry name" value="Rho_GTPase_activation_prot"/>
</dbReference>
<feature type="compositionally biased region" description="Polar residues" evidence="6">
    <location>
        <begin position="145"/>
        <end position="194"/>
    </location>
</feature>
<dbReference type="SUPFAM" id="SSF56112">
    <property type="entry name" value="Protein kinase-like (PK-like)"/>
    <property type="match status" value="1"/>
</dbReference>
<dbReference type="GO" id="GO:0004672">
    <property type="term" value="F:protein kinase activity"/>
    <property type="evidence" value="ECO:0007669"/>
    <property type="project" value="InterPro"/>
</dbReference>
<dbReference type="Gene3D" id="2.30.29.30">
    <property type="entry name" value="Pleckstrin-homology domain (PH domain)/Phosphotyrosine-binding domain (PTB)"/>
    <property type="match status" value="1"/>
</dbReference>
<dbReference type="GO" id="GO:0005096">
    <property type="term" value="F:GTPase activator activity"/>
    <property type="evidence" value="ECO:0007669"/>
    <property type="project" value="UniProtKB-KW"/>
</dbReference>